<proteinExistence type="predicted"/>
<dbReference type="PANTHER" id="PTHR43304">
    <property type="entry name" value="PHYTOCHROME-LIKE PROTEIN CPH1"/>
    <property type="match status" value="1"/>
</dbReference>
<dbReference type="PROSITE" id="PS50109">
    <property type="entry name" value="HIS_KIN"/>
    <property type="match status" value="1"/>
</dbReference>
<dbReference type="SMART" id="SM00387">
    <property type="entry name" value="HATPase_c"/>
    <property type="match status" value="1"/>
</dbReference>
<dbReference type="PANTHER" id="PTHR43304:SF1">
    <property type="entry name" value="PAC DOMAIN-CONTAINING PROTEIN"/>
    <property type="match status" value="1"/>
</dbReference>
<feature type="domain" description="PAC" evidence="8">
    <location>
        <begin position="96"/>
        <end position="149"/>
    </location>
</feature>
<dbReference type="Proteomes" id="UP000236721">
    <property type="component" value="Unassembled WGS sequence"/>
</dbReference>
<dbReference type="NCBIfam" id="TIGR02938">
    <property type="entry name" value="nifL_nitrog"/>
    <property type="match status" value="1"/>
</dbReference>
<dbReference type="Pfam" id="PF02518">
    <property type="entry name" value="HATPase_c"/>
    <property type="match status" value="1"/>
</dbReference>
<reference evidence="10" key="1">
    <citation type="submission" date="2016-10" db="EMBL/GenBank/DDBJ databases">
        <authorList>
            <person name="Varghese N."/>
            <person name="Submissions S."/>
        </authorList>
    </citation>
    <scope>NUCLEOTIDE SEQUENCE [LARGE SCALE GENOMIC DNA]</scope>
    <source>
        <strain evidence="10">CGMCC 1.7062</strain>
    </source>
</reference>
<keyword evidence="3" id="KW-0597">Phosphoprotein</keyword>
<feature type="domain" description="Histidine kinase" evidence="6">
    <location>
        <begin position="303"/>
        <end position="516"/>
    </location>
</feature>
<evidence type="ECO:0000259" key="7">
    <source>
        <dbReference type="PROSITE" id="PS50112"/>
    </source>
</evidence>
<dbReference type="EC" id="2.7.13.3" evidence="2"/>
<dbReference type="GO" id="GO:0007165">
    <property type="term" value="P:signal transduction"/>
    <property type="evidence" value="ECO:0007669"/>
    <property type="project" value="InterPro"/>
</dbReference>
<dbReference type="InterPro" id="IPR003594">
    <property type="entry name" value="HATPase_dom"/>
</dbReference>
<keyword evidence="4" id="KW-0808">Transferase</keyword>
<evidence type="ECO:0000313" key="10">
    <source>
        <dbReference type="Proteomes" id="UP000236721"/>
    </source>
</evidence>
<dbReference type="InterPro" id="IPR035965">
    <property type="entry name" value="PAS-like_dom_sf"/>
</dbReference>
<dbReference type="Pfam" id="PF13426">
    <property type="entry name" value="PAS_9"/>
    <property type="match status" value="1"/>
</dbReference>
<dbReference type="PROSITE" id="PS50113">
    <property type="entry name" value="PAC"/>
    <property type="match status" value="1"/>
</dbReference>
<keyword evidence="5 9" id="KW-0418">Kinase</keyword>
<dbReference type="CDD" id="cd00130">
    <property type="entry name" value="PAS"/>
    <property type="match status" value="1"/>
</dbReference>
<accession>A0A1H5TFM3</accession>
<dbReference type="SUPFAM" id="SSF55785">
    <property type="entry name" value="PYP-like sensor domain (PAS domain)"/>
    <property type="match status" value="2"/>
</dbReference>
<protein>
    <recommendedName>
        <fullName evidence="2">histidine kinase</fullName>
        <ecNumber evidence="2">2.7.13.3</ecNumber>
    </recommendedName>
</protein>
<dbReference type="InterPro" id="IPR000700">
    <property type="entry name" value="PAS-assoc_C"/>
</dbReference>
<dbReference type="NCBIfam" id="TIGR00229">
    <property type="entry name" value="sensory_box"/>
    <property type="match status" value="1"/>
</dbReference>
<dbReference type="InterPro" id="IPR000014">
    <property type="entry name" value="PAS"/>
</dbReference>
<keyword evidence="10" id="KW-1185">Reference proteome</keyword>
<evidence type="ECO:0000256" key="2">
    <source>
        <dbReference type="ARBA" id="ARBA00012438"/>
    </source>
</evidence>
<organism evidence="9 10">
    <name type="scientific">Vibrio hangzhouensis</name>
    <dbReference type="NCBI Taxonomy" id="462991"/>
    <lineage>
        <taxon>Bacteria</taxon>
        <taxon>Pseudomonadati</taxon>
        <taxon>Pseudomonadota</taxon>
        <taxon>Gammaproteobacteria</taxon>
        <taxon>Vibrionales</taxon>
        <taxon>Vibrionaceae</taxon>
        <taxon>Vibrio</taxon>
    </lineage>
</organism>
<dbReference type="GO" id="GO:0009399">
    <property type="term" value="P:nitrogen fixation"/>
    <property type="evidence" value="ECO:0007669"/>
    <property type="project" value="InterPro"/>
</dbReference>
<dbReference type="InterPro" id="IPR005467">
    <property type="entry name" value="His_kinase_dom"/>
</dbReference>
<evidence type="ECO:0000259" key="6">
    <source>
        <dbReference type="PROSITE" id="PS50109"/>
    </source>
</evidence>
<dbReference type="SMART" id="SM00091">
    <property type="entry name" value="PAS"/>
    <property type="match status" value="2"/>
</dbReference>
<dbReference type="RefSeq" id="WP_103878844.1">
    <property type="nucleotide sequence ID" value="NZ_FNVG01000002.1"/>
</dbReference>
<dbReference type="InterPro" id="IPR004358">
    <property type="entry name" value="Sig_transdc_His_kin-like_C"/>
</dbReference>
<dbReference type="SUPFAM" id="SSF55874">
    <property type="entry name" value="ATPase domain of HSP90 chaperone/DNA topoisomerase II/histidine kinase"/>
    <property type="match status" value="1"/>
</dbReference>
<gene>
    <name evidence="9" type="ORF">SAMN04488244_102242</name>
</gene>
<comment type="catalytic activity">
    <reaction evidence="1">
        <text>ATP + protein L-histidine = ADP + protein N-phospho-L-histidine.</text>
        <dbReference type="EC" id="2.7.13.3"/>
    </reaction>
</comment>
<evidence type="ECO:0000256" key="3">
    <source>
        <dbReference type="ARBA" id="ARBA00022553"/>
    </source>
</evidence>
<dbReference type="InterPro" id="IPR014285">
    <property type="entry name" value="N_fixation_neg-reg_NifL"/>
</dbReference>
<evidence type="ECO:0000313" key="9">
    <source>
        <dbReference type="EMBL" id="SEF61625.1"/>
    </source>
</evidence>
<feature type="domain" description="PAS" evidence="7">
    <location>
        <begin position="25"/>
        <end position="71"/>
    </location>
</feature>
<dbReference type="Gene3D" id="3.30.450.20">
    <property type="entry name" value="PAS domain"/>
    <property type="match status" value="1"/>
</dbReference>
<dbReference type="GO" id="GO:0004673">
    <property type="term" value="F:protein histidine kinase activity"/>
    <property type="evidence" value="ECO:0007669"/>
    <property type="project" value="UniProtKB-EC"/>
</dbReference>
<sequence>MIPIEHSNLTDASEAVSMGTSSLFGTAIFKHIVLNAPIAVAITDSSGNMCEVNDCFVAITGFTRKELVGNNCSMLSYQTTPKEVYVELWNTIRGGDTWEGTLVNRRKDGSLYIADLSITPFKTECGQTFYYTTQKDITEQHRLKIEQKNQAALFEQVLSSAPLSIGIIDSQDRLIFSNDNYGKLTRSLSIDPLVKLSEQLDNQYGEPSITQYLAQNQSKSETLCLGESRAVDEKWLECILKKVPYSDIATEAYFDTNHGYCTIVGIIDRTKEKREIEEKRINTIAHITSDNKYVHTLQEVMMGMLHQLQGPLNMIESATTILKQNNHACPGLKAMDNALESAQTALLEIKQAIPERHPEALQPVNINQLLADSIAINTKLLIKSSTEVTLNLTSDLSHIAGKPYRLLLAFDQLIGNAIDAIQHAKHFNGQLFISTEQYNDEVIVSVEDNGCGIPSNMRHKVFQPFYSTKPAIESGCHGIGLTIVQQVVNEHSASLDVSSRRHSSGTIFRLIFPKLN</sequence>
<evidence type="ECO:0000256" key="4">
    <source>
        <dbReference type="ARBA" id="ARBA00022679"/>
    </source>
</evidence>
<dbReference type="InterPro" id="IPR036890">
    <property type="entry name" value="HATPase_C_sf"/>
</dbReference>
<name>A0A1H5TFM3_9VIBR</name>
<dbReference type="OrthoDB" id="9808408at2"/>
<evidence type="ECO:0000259" key="8">
    <source>
        <dbReference type="PROSITE" id="PS50113"/>
    </source>
</evidence>
<dbReference type="PROSITE" id="PS50112">
    <property type="entry name" value="PAS"/>
    <property type="match status" value="1"/>
</dbReference>
<dbReference type="CDD" id="cd00075">
    <property type="entry name" value="HATPase"/>
    <property type="match status" value="1"/>
</dbReference>
<evidence type="ECO:0000256" key="5">
    <source>
        <dbReference type="ARBA" id="ARBA00022777"/>
    </source>
</evidence>
<dbReference type="PRINTS" id="PR00344">
    <property type="entry name" value="BCTRLSENSOR"/>
</dbReference>
<dbReference type="Gene3D" id="3.30.565.10">
    <property type="entry name" value="Histidine kinase-like ATPase, C-terminal domain"/>
    <property type="match status" value="1"/>
</dbReference>
<dbReference type="EMBL" id="FNVG01000002">
    <property type="protein sequence ID" value="SEF61625.1"/>
    <property type="molecule type" value="Genomic_DNA"/>
</dbReference>
<dbReference type="AlphaFoldDB" id="A0A1H5TFM3"/>
<evidence type="ECO:0000256" key="1">
    <source>
        <dbReference type="ARBA" id="ARBA00000085"/>
    </source>
</evidence>
<dbReference type="InterPro" id="IPR052162">
    <property type="entry name" value="Sensor_kinase/Photoreceptor"/>
</dbReference>